<dbReference type="EC" id="1.-.-.-" evidence="3"/>
<dbReference type="InterPro" id="IPR017938">
    <property type="entry name" value="Riboflavin_synthase-like_b-brl"/>
</dbReference>
<name>A0ABV3GEB1_MICGL</name>
<dbReference type="RefSeq" id="WP_358133083.1">
    <property type="nucleotide sequence ID" value="NZ_JBFALK010000007.1"/>
</dbReference>
<dbReference type="CDD" id="cd06185">
    <property type="entry name" value="PDR_like"/>
    <property type="match status" value="1"/>
</dbReference>
<protein>
    <submittedName>
        <fullName evidence="3">PDR/VanB family oxidoreductase</fullName>
        <ecNumber evidence="3">1.-.-.-</ecNumber>
    </submittedName>
</protein>
<dbReference type="PROSITE" id="PS51384">
    <property type="entry name" value="FAD_FR"/>
    <property type="match status" value="1"/>
</dbReference>
<dbReference type="Gene3D" id="2.40.30.10">
    <property type="entry name" value="Translation factors"/>
    <property type="match status" value="1"/>
</dbReference>
<dbReference type="SUPFAM" id="SSF63380">
    <property type="entry name" value="Riboflavin synthase domain-like"/>
    <property type="match status" value="1"/>
</dbReference>
<dbReference type="InterPro" id="IPR001433">
    <property type="entry name" value="OxRdtase_FAD/NAD-bd"/>
</dbReference>
<dbReference type="GO" id="GO:0016491">
    <property type="term" value="F:oxidoreductase activity"/>
    <property type="evidence" value="ECO:0007669"/>
    <property type="project" value="UniProtKB-KW"/>
</dbReference>
<dbReference type="InterPro" id="IPR012675">
    <property type="entry name" value="Beta-grasp_dom_sf"/>
</dbReference>
<feature type="domain" description="FAD-binding FR-type" evidence="2">
    <location>
        <begin position="17"/>
        <end position="119"/>
    </location>
</feature>
<evidence type="ECO:0000313" key="3">
    <source>
        <dbReference type="EMBL" id="MEV0969980.1"/>
    </source>
</evidence>
<dbReference type="SUPFAM" id="SSF54292">
    <property type="entry name" value="2Fe-2S ferredoxin-like"/>
    <property type="match status" value="1"/>
</dbReference>
<keyword evidence="3" id="KW-0560">Oxidoreductase</keyword>
<dbReference type="PANTHER" id="PTHR30212:SF2">
    <property type="entry name" value="PROTEIN YIIM"/>
    <property type="match status" value="1"/>
</dbReference>
<dbReference type="PROSITE" id="PS51085">
    <property type="entry name" value="2FE2S_FER_2"/>
    <property type="match status" value="1"/>
</dbReference>
<gene>
    <name evidence="3" type="ORF">AB0I59_15180</name>
</gene>
<organism evidence="3 4">
    <name type="scientific">Microtetraspora glauca</name>
    <dbReference type="NCBI Taxonomy" id="1996"/>
    <lineage>
        <taxon>Bacteria</taxon>
        <taxon>Bacillati</taxon>
        <taxon>Actinomycetota</taxon>
        <taxon>Actinomycetes</taxon>
        <taxon>Streptosporangiales</taxon>
        <taxon>Streptosporangiaceae</taxon>
        <taxon>Microtetraspora</taxon>
    </lineage>
</organism>
<dbReference type="Pfam" id="PF00111">
    <property type="entry name" value="Fer2"/>
    <property type="match status" value="1"/>
</dbReference>
<feature type="domain" description="2Fe-2S ferredoxin-type" evidence="1">
    <location>
        <begin position="241"/>
        <end position="330"/>
    </location>
</feature>
<dbReference type="InterPro" id="IPR052353">
    <property type="entry name" value="Benzoxazolinone_Detox_Enz"/>
</dbReference>
<dbReference type="EMBL" id="JBFALK010000007">
    <property type="protein sequence ID" value="MEV0969980.1"/>
    <property type="molecule type" value="Genomic_DNA"/>
</dbReference>
<reference evidence="3 4" key="1">
    <citation type="submission" date="2024-06" db="EMBL/GenBank/DDBJ databases">
        <title>The Natural Products Discovery Center: Release of the First 8490 Sequenced Strains for Exploring Actinobacteria Biosynthetic Diversity.</title>
        <authorList>
            <person name="Kalkreuter E."/>
            <person name="Kautsar S.A."/>
            <person name="Yang D."/>
            <person name="Bader C.D."/>
            <person name="Teijaro C.N."/>
            <person name="Fluegel L."/>
            <person name="Davis C.M."/>
            <person name="Simpson J.R."/>
            <person name="Lauterbach L."/>
            <person name="Steele A.D."/>
            <person name="Gui C."/>
            <person name="Meng S."/>
            <person name="Li G."/>
            <person name="Viehrig K."/>
            <person name="Ye F."/>
            <person name="Su P."/>
            <person name="Kiefer A.F."/>
            <person name="Nichols A."/>
            <person name="Cepeda A.J."/>
            <person name="Yan W."/>
            <person name="Fan B."/>
            <person name="Jiang Y."/>
            <person name="Adhikari A."/>
            <person name="Zheng C.-J."/>
            <person name="Schuster L."/>
            <person name="Cowan T.M."/>
            <person name="Smanski M.J."/>
            <person name="Chevrette M.G."/>
            <person name="De Carvalho L.P.S."/>
            <person name="Shen B."/>
        </authorList>
    </citation>
    <scope>NUCLEOTIDE SEQUENCE [LARGE SCALE GENOMIC DNA]</scope>
    <source>
        <strain evidence="3 4">NPDC050100</strain>
    </source>
</reference>
<dbReference type="Gene3D" id="3.40.50.80">
    <property type="entry name" value="Nucleotide-binding domain of ferredoxin-NADP reductase (FNR) module"/>
    <property type="match status" value="1"/>
</dbReference>
<dbReference type="InterPro" id="IPR017927">
    <property type="entry name" value="FAD-bd_FR_type"/>
</dbReference>
<keyword evidence="4" id="KW-1185">Reference proteome</keyword>
<evidence type="ECO:0000259" key="1">
    <source>
        <dbReference type="PROSITE" id="PS51085"/>
    </source>
</evidence>
<accession>A0ABV3GEB1</accession>
<dbReference type="InterPro" id="IPR006058">
    <property type="entry name" value="2Fe2S_fd_BS"/>
</dbReference>
<dbReference type="Gene3D" id="3.10.20.30">
    <property type="match status" value="1"/>
</dbReference>
<dbReference type="Pfam" id="PF00175">
    <property type="entry name" value="NAD_binding_1"/>
    <property type="match status" value="1"/>
</dbReference>
<dbReference type="PRINTS" id="PR00409">
    <property type="entry name" value="PHDIOXRDTASE"/>
</dbReference>
<dbReference type="PANTHER" id="PTHR30212">
    <property type="entry name" value="PROTEIN YIIM"/>
    <property type="match status" value="1"/>
</dbReference>
<dbReference type="InterPro" id="IPR039261">
    <property type="entry name" value="FNR_nucleotide-bd"/>
</dbReference>
<sequence>MTVTQFDPSLETGAKAQTYLALRVVTLHWEAAGIVSVILGSDDGAALPAWTPGAHVDVELAPTLVRQYSLSGDPADSSSYRITVALEQAGRGGSKHVHERLRVGEILKVSAPRSTFPFVDAPRYVFLAGGIGITPFLPMTRRATAEGRPWDLYLAVRSRHAIPLRDELGDGSGTGTVHVFASDEGKRLNLRDAVARAHPSAAIYCCGPERMLVEVEQYARDLGREVRVERFQAKPLSEPLRQGTFVVRCGRSQQSVTVEPDQSILDALASAGVDVPSSCREGVCGTCELAVLNGAVDHRDSILTDAEKQANETMMVCVSRALTEELELDV</sequence>
<proteinExistence type="predicted"/>
<evidence type="ECO:0000259" key="2">
    <source>
        <dbReference type="PROSITE" id="PS51384"/>
    </source>
</evidence>
<dbReference type="PROSITE" id="PS00197">
    <property type="entry name" value="2FE2S_FER_1"/>
    <property type="match status" value="1"/>
</dbReference>
<dbReference type="InterPro" id="IPR001041">
    <property type="entry name" value="2Fe-2S_ferredoxin-type"/>
</dbReference>
<dbReference type="InterPro" id="IPR036010">
    <property type="entry name" value="2Fe-2S_ferredoxin-like_sf"/>
</dbReference>
<dbReference type="SUPFAM" id="SSF52343">
    <property type="entry name" value="Ferredoxin reductase-like, C-terminal NADP-linked domain"/>
    <property type="match status" value="1"/>
</dbReference>
<dbReference type="Proteomes" id="UP001551675">
    <property type="component" value="Unassembled WGS sequence"/>
</dbReference>
<evidence type="ECO:0000313" key="4">
    <source>
        <dbReference type="Proteomes" id="UP001551675"/>
    </source>
</evidence>
<dbReference type="CDD" id="cd00207">
    <property type="entry name" value="fer2"/>
    <property type="match status" value="1"/>
</dbReference>
<comment type="caution">
    <text evidence="3">The sequence shown here is derived from an EMBL/GenBank/DDBJ whole genome shotgun (WGS) entry which is preliminary data.</text>
</comment>